<name>A0A452Z9C5_AEGTS</name>
<feature type="region of interest" description="Disordered" evidence="1">
    <location>
        <begin position="119"/>
        <end position="144"/>
    </location>
</feature>
<dbReference type="Proteomes" id="UP000015105">
    <property type="component" value="Chromosome 1D"/>
</dbReference>
<dbReference type="Gramene" id="AET1Gv20680500.4">
    <property type="protein sequence ID" value="AET1Gv20680500.4"/>
    <property type="gene ID" value="AET1Gv20680500"/>
</dbReference>
<evidence type="ECO:0000256" key="1">
    <source>
        <dbReference type="SAM" id="MobiDB-lite"/>
    </source>
</evidence>
<keyword evidence="3" id="KW-1185">Reference proteome</keyword>
<dbReference type="AlphaFoldDB" id="A0A452Z9C5"/>
<sequence length="144" mass="15960">PTPTDPDHGVASCTRRHRRGTRRCPGSFFSLKSQSGLRQPAGAGLAQRTKAPLLPSSGSDLGLGCTTTSPEERQAISCARGWKIRPPFSETQPSPVPRGALMLQSYLIQKVRISWHPSFQSPLQEEAQRREGRWRWGSSLRPFP</sequence>
<dbReference type="EnsemblPlants" id="AET1Gv20680500.4">
    <property type="protein sequence ID" value="AET1Gv20680500.4"/>
    <property type="gene ID" value="AET1Gv20680500"/>
</dbReference>
<proteinExistence type="predicted"/>
<reference evidence="2" key="4">
    <citation type="submission" date="2019-03" db="UniProtKB">
        <authorList>
            <consortium name="EnsemblPlants"/>
        </authorList>
    </citation>
    <scope>IDENTIFICATION</scope>
</reference>
<organism evidence="2 3">
    <name type="scientific">Aegilops tauschii subsp. strangulata</name>
    <name type="common">Goatgrass</name>
    <dbReference type="NCBI Taxonomy" id="200361"/>
    <lineage>
        <taxon>Eukaryota</taxon>
        <taxon>Viridiplantae</taxon>
        <taxon>Streptophyta</taxon>
        <taxon>Embryophyta</taxon>
        <taxon>Tracheophyta</taxon>
        <taxon>Spermatophyta</taxon>
        <taxon>Magnoliopsida</taxon>
        <taxon>Liliopsida</taxon>
        <taxon>Poales</taxon>
        <taxon>Poaceae</taxon>
        <taxon>BOP clade</taxon>
        <taxon>Pooideae</taxon>
        <taxon>Triticodae</taxon>
        <taxon>Triticeae</taxon>
        <taxon>Triticinae</taxon>
        <taxon>Aegilops</taxon>
    </lineage>
</organism>
<feature type="region of interest" description="Disordered" evidence="1">
    <location>
        <begin position="1"/>
        <end position="68"/>
    </location>
</feature>
<accession>A0A452Z9C5</accession>
<reference evidence="3" key="1">
    <citation type="journal article" date="2014" name="Science">
        <title>Ancient hybridizations among the ancestral genomes of bread wheat.</title>
        <authorList>
            <consortium name="International Wheat Genome Sequencing Consortium,"/>
            <person name="Marcussen T."/>
            <person name="Sandve S.R."/>
            <person name="Heier L."/>
            <person name="Spannagl M."/>
            <person name="Pfeifer M."/>
            <person name="Jakobsen K.S."/>
            <person name="Wulff B.B."/>
            <person name="Steuernagel B."/>
            <person name="Mayer K.F."/>
            <person name="Olsen O.A."/>
        </authorList>
    </citation>
    <scope>NUCLEOTIDE SEQUENCE [LARGE SCALE GENOMIC DNA]</scope>
    <source>
        <strain evidence="3">cv. AL8/78</strain>
    </source>
</reference>
<evidence type="ECO:0000313" key="3">
    <source>
        <dbReference type="Proteomes" id="UP000015105"/>
    </source>
</evidence>
<reference evidence="2" key="5">
    <citation type="journal article" date="2021" name="G3 (Bethesda)">
        <title>Aegilops tauschii genome assembly Aet v5.0 features greater sequence contiguity and improved annotation.</title>
        <authorList>
            <person name="Wang L."/>
            <person name="Zhu T."/>
            <person name="Rodriguez J.C."/>
            <person name="Deal K.R."/>
            <person name="Dubcovsky J."/>
            <person name="McGuire P.E."/>
            <person name="Lux T."/>
            <person name="Spannagl M."/>
            <person name="Mayer K.F.X."/>
            <person name="Baldrich P."/>
            <person name="Meyers B.C."/>
            <person name="Huo N."/>
            <person name="Gu Y.Q."/>
            <person name="Zhou H."/>
            <person name="Devos K.M."/>
            <person name="Bennetzen J.L."/>
            <person name="Unver T."/>
            <person name="Budak H."/>
            <person name="Gulick P.J."/>
            <person name="Galiba G."/>
            <person name="Kalapos B."/>
            <person name="Nelson D.R."/>
            <person name="Li P."/>
            <person name="You F.M."/>
            <person name="Luo M.C."/>
            <person name="Dvorak J."/>
        </authorList>
    </citation>
    <scope>NUCLEOTIDE SEQUENCE [LARGE SCALE GENOMIC DNA]</scope>
    <source>
        <strain evidence="2">cv. AL8/78</strain>
    </source>
</reference>
<evidence type="ECO:0000313" key="2">
    <source>
        <dbReference type="EnsemblPlants" id="AET1Gv20680500.4"/>
    </source>
</evidence>
<protein>
    <submittedName>
        <fullName evidence="2">Uncharacterized protein</fullName>
    </submittedName>
</protein>
<reference evidence="3" key="2">
    <citation type="journal article" date="2017" name="Nat. Plants">
        <title>The Aegilops tauschii genome reveals multiple impacts of transposons.</title>
        <authorList>
            <person name="Zhao G."/>
            <person name="Zou C."/>
            <person name="Li K."/>
            <person name="Wang K."/>
            <person name="Li T."/>
            <person name="Gao L."/>
            <person name="Zhang X."/>
            <person name="Wang H."/>
            <person name="Yang Z."/>
            <person name="Liu X."/>
            <person name="Jiang W."/>
            <person name="Mao L."/>
            <person name="Kong X."/>
            <person name="Jiao Y."/>
            <person name="Jia J."/>
        </authorList>
    </citation>
    <scope>NUCLEOTIDE SEQUENCE [LARGE SCALE GENOMIC DNA]</scope>
    <source>
        <strain evidence="3">cv. AL8/78</strain>
    </source>
</reference>
<feature type="compositionally biased region" description="Low complexity" evidence="1">
    <location>
        <begin position="52"/>
        <end position="64"/>
    </location>
</feature>
<reference evidence="2" key="3">
    <citation type="journal article" date="2017" name="Nature">
        <title>Genome sequence of the progenitor of the wheat D genome Aegilops tauschii.</title>
        <authorList>
            <person name="Luo M.C."/>
            <person name="Gu Y.Q."/>
            <person name="Puiu D."/>
            <person name="Wang H."/>
            <person name="Twardziok S.O."/>
            <person name="Deal K.R."/>
            <person name="Huo N."/>
            <person name="Zhu T."/>
            <person name="Wang L."/>
            <person name="Wang Y."/>
            <person name="McGuire P.E."/>
            <person name="Liu S."/>
            <person name="Long H."/>
            <person name="Ramasamy R.K."/>
            <person name="Rodriguez J.C."/>
            <person name="Van S.L."/>
            <person name="Yuan L."/>
            <person name="Wang Z."/>
            <person name="Xia Z."/>
            <person name="Xiao L."/>
            <person name="Anderson O.D."/>
            <person name="Ouyang S."/>
            <person name="Liang Y."/>
            <person name="Zimin A.V."/>
            <person name="Pertea G."/>
            <person name="Qi P."/>
            <person name="Bennetzen J.L."/>
            <person name="Dai X."/>
            <person name="Dawson M.W."/>
            <person name="Muller H.G."/>
            <person name="Kugler K."/>
            <person name="Rivarola-Duarte L."/>
            <person name="Spannagl M."/>
            <person name="Mayer K.F.X."/>
            <person name="Lu F.H."/>
            <person name="Bevan M.W."/>
            <person name="Leroy P."/>
            <person name="Li P."/>
            <person name="You F.M."/>
            <person name="Sun Q."/>
            <person name="Liu Z."/>
            <person name="Lyons E."/>
            <person name="Wicker T."/>
            <person name="Salzberg S.L."/>
            <person name="Devos K.M."/>
            <person name="Dvorak J."/>
        </authorList>
    </citation>
    <scope>NUCLEOTIDE SEQUENCE [LARGE SCALE GENOMIC DNA]</scope>
    <source>
        <strain evidence="2">cv. AL8/78</strain>
    </source>
</reference>